<dbReference type="STRING" id="765915.A0A1Y2I191"/>
<evidence type="ECO:0000313" key="4">
    <source>
        <dbReference type="EMBL" id="ORZ39162.1"/>
    </source>
</evidence>
<keyword evidence="1" id="KW-0547">Nucleotide-binding</keyword>
<dbReference type="InterPro" id="IPR020845">
    <property type="entry name" value="AMP-binding_CS"/>
</dbReference>
<dbReference type="OrthoDB" id="1700726at2759"/>
<accession>A0A1Y2I191</accession>
<dbReference type="InterPro" id="IPR000873">
    <property type="entry name" value="AMP-dep_synth/lig_dom"/>
</dbReference>
<evidence type="ECO:0000256" key="2">
    <source>
        <dbReference type="ARBA" id="ARBA00022840"/>
    </source>
</evidence>
<keyword evidence="5" id="KW-1185">Reference proteome</keyword>
<dbReference type="AlphaFoldDB" id="A0A1Y2I191"/>
<evidence type="ECO:0000313" key="5">
    <source>
        <dbReference type="Proteomes" id="UP000193411"/>
    </source>
</evidence>
<sequence>MPTHLPCLAPTIYEVFDRTSRLYGSRPYLGHRPIVDGVAQPYEWQSYAEVRARVTNVGAGLVAKGLAPETIVGIYAINCPEWIIACLGMYRQNMICCPLYDTLGDEAVSHIIGQTEMKLTFAHASKVKNILKLRSQFTTLHTIVTFGTVADDVAKQAKDAGLDVLSILDLEKLGQSNPSTKRSPTPVQNTATICYTSGTTGVPKGAMLTHFMAMSCTHGVTTAMNNGRFAKFESGGIHFSYLPLAHVFENTVQWFVIQHAGCVGFYQGDPLKILEDLQVLKPTCFISVPRLLNRIYDKVWAGIRAKGGIAETLFRTAFESKRAALKTGYNKSMIWDNLVFSKVQAALGGRVTFILSGSAPLSAEVMEFLRTEVCAAATITWCGDYETGHVGVPIPSCEIKLIDVPEMNYHATDKPCPRGEICIRGSNSFKGYYKEPEKSKDAVDKDGWVHTGDVGMWDSKGRLVIIDRVKNIFKLSQGEYVAPEKIEGIYTQHPLCAQAFVYGHSLESCTVGVIVVDEPEFKKWAVSKNLPEAADKDVKSLIGDPAVVKAALTALQEFGKEHGLKGFENIRACHLTTALFSVEDNTLTPTFKLRRNDAKAKYQEVLDALYRSLAE</sequence>
<dbReference type="GO" id="GO:0016020">
    <property type="term" value="C:membrane"/>
    <property type="evidence" value="ECO:0007669"/>
    <property type="project" value="TreeGrafter"/>
</dbReference>
<dbReference type="SUPFAM" id="SSF56801">
    <property type="entry name" value="Acetyl-CoA synthetase-like"/>
    <property type="match status" value="1"/>
</dbReference>
<feature type="domain" description="AMP-dependent synthetase/ligase" evidence="3">
    <location>
        <begin position="36"/>
        <end position="433"/>
    </location>
</feature>
<evidence type="ECO:0000256" key="1">
    <source>
        <dbReference type="ARBA" id="ARBA00022741"/>
    </source>
</evidence>
<dbReference type="GO" id="GO:0005783">
    <property type="term" value="C:endoplasmic reticulum"/>
    <property type="evidence" value="ECO:0007669"/>
    <property type="project" value="TreeGrafter"/>
</dbReference>
<name>A0A1Y2I191_9FUNG</name>
<protein>
    <recommendedName>
        <fullName evidence="3">AMP-dependent synthetase/ligase domain-containing protein</fullName>
    </recommendedName>
</protein>
<keyword evidence="2" id="KW-0067">ATP-binding</keyword>
<dbReference type="Gene3D" id="3.40.50.12780">
    <property type="entry name" value="N-terminal domain of ligase-like"/>
    <property type="match status" value="1"/>
</dbReference>
<dbReference type="GO" id="GO:0004467">
    <property type="term" value="F:long-chain fatty acid-CoA ligase activity"/>
    <property type="evidence" value="ECO:0007669"/>
    <property type="project" value="TreeGrafter"/>
</dbReference>
<dbReference type="GO" id="GO:0005524">
    <property type="term" value="F:ATP binding"/>
    <property type="evidence" value="ECO:0007669"/>
    <property type="project" value="UniProtKB-KW"/>
</dbReference>
<dbReference type="PANTHER" id="PTHR43272:SF33">
    <property type="entry name" value="AMP-BINDING DOMAIN-CONTAINING PROTEIN-RELATED"/>
    <property type="match status" value="1"/>
</dbReference>
<gene>
    <name evidence="4" type="ORF">BCR44DRAFT_1479202</name>
</gene>
<organism evidence="4 5">
    <name type="scientific">Catenaria anguillulae PL171</name>
    <dbReference type="NCBI Taxonomy" id="765915"/>
    <lineage>
        <taxon>Eukaryota</taxon>
        <taxon>Fungi</taxon>
        <taxon>Fungi incertae sedis</taxon>
        <taxon>Blastocladiomycota</taxon>
        <taxon>Blastocladiomycetes</taxon>
        <taxon>Blastocladiales</taxon>
        <taxon>Catenariaceae</taxon>
        <taxon>Catenaria</taxon>
    </lineage>
</organism>
<dbReference type="EMBL" id="MCFL01000006">
    <property type="protein sequence ID" value="ORZ39162.1"/>
    <property type="molecule type" value="Genomic_DNA"/>
</dbReference>
<dbReference type="Pfam" id="PF00501">
    <property type="entry name" value="AMP-binding"/>
    <property type="match status" value="1"/>
</dbReference>
<dbReference type="PANTHER" id="PTHR43272">
    <property type="entry name" value="LONG-CHAIN-FATTY-ACID--COA LIGASE"/>
    <property type="match status" value="1"/>
</dbReference>
<evidence type="ECO:0000259" key="3">
    <source>
        <dbReference type="Pfam" id="PF00501"/>
    </source>
</evidence>
<dbReference type="Proteomes" id="UP000193411">
    <property type="component" value="Unassembled WGS sequence"/>
</dbReference>
<reference evidence="4 5" key="1">
    <citation type="submission" date="2016-07" db="EMBL/GenBank/DDBJ databases">
        <title>Pervasive Adenine N6-methylation of Active Genes in Fungi.</title>
        <authorList>
            <consortium name="DOE Joint Genome Institute"/>
            <person name="Mondo S.J."/>
            <person name="Dannebaum R.O."/>
            <person name="Kuo R.C."/>
            <person name="Labutti K."/>
            <person name="Haridas S."/>
            <person name="Kuo A."/>
            <person name="Salamov A."/>
            <person name="Ahrendt S.R."/>
            <person name="Lipzen A."/>
            <person name="Sullivan W."/>
            <person name="Andreopoulos W.B."/>
            <person name="Clum A."/>
            <person name="Lindquist E."/>
            <person name="Daum C."/>
            <person name="Ramamoorthy G.K."/>
            <person name="Gryganskyi A."/>
            <person name="Culley D."/>
            <person name="Magnuson J.K."/>
            <person name="James T.Y."/>
            <person name="O'Malley M.A."/>
            <person name="Stajich J.E."/>
            <person name="Spatafora J.W."/>
            <person name="Visel A."/>
            <person name="Grigoriev I.V."/>
        </authorList>
    </citation>
    <scope>NUCLEOTIDE SEQUENCE [LARGE SCALE GENOMIC DNA]</scope>
    <source>
        <strain evidence="4 5">PL171</strain>
    </source>
</reference>
<dbReference type="InterPro" id="IPR042099">
    <property type="entry name" value="ANL_N_sf"/>
</dbReference>
<proteinExistence type="predicted"/>
<dbReference type="PROSITE" id="PS00455">
    <property type="entry name" value="AMP_BINDING"/>
    <property type="match status" value="1"/>
</dbReference>
<comment type="caution">
    <text evidence="4">The sequence shown here is derived from an EMBL/GenBank/DDBJ whole genome shotgun (WGS) entry which is preliminary data.</text>
</comment>